<sequence length="140" mass="15792">MKVVCHELVAASNDPEGSLMDDLVKDVEKLVFCIAPKAWDVLKLGFLEKGLKELVKFGKFVEIEDTPAIGSLNVEVADEHVAPKPKFPFAIEEIELYNDEEDQENELTENKFEDFIQKSISNPKKDSDVKPPVVTERESD</sequence>
<keyword evidence="3" id="KW-1185">Reference proteome</keyword>
<gene>
    <name evidence="2" type="ORF">LSALG_LOCUS6666</name>
</gene>
<evidence type="ECO:0000313" key="3">
    <source>
        <dbReference type="Proteomes" id="UP001177003"/>
    </source>
</evidence>
<name>A0AA35VC00_LACSI</name>
<feature type="compositionally biased region" description="Basic and acidic residues" evidence="1">
    <location>
        <begin position="123"/>
        <end position="140"/>
    </location>
</feature>
<evidence type="ECO:0000256" key="1">
    <source>
        <dbReference type="SAM" id="MobiDB-lite"/>
    </source>
</evidence>
<reference evidence="2" key="1">
    <citation type="submission" date="2023-04" db="EMBL/GenBank/DDBJ databases">
        <authorList>
            <person name="Vijverberg K."/>
            <person name="Xiong W."/>
            <person name="Schranz E."/>
        </authorList>
    </citation>
    <scope>NUCLEOTIDE SEQUENCE</scope>
</reference>
<dbReference type="EMBL" id="OX465086">
    <property type="protein sequence ID" value="CAI9266093.1"/>
    <property type="molecule type" value="Genomic_DNA"/>
</dbReference>
<protein>
    <submittedName>
        <fullName evidence="2">Uncharacterized protein</fullName>
    </submittedName>
</protein>
<accession>A0AA35VC00</accession>
<feature type="region of interest" description="Disordered" evidence="1">
    <location>
        <begin position="118"/>
        <end position="140"/>
    </location>
</feature>
<proteinExistence type="predicted"/>
<evidence type="ECO:0000313" key="2">
    <source>
        <dbReference type="EMBL" id="CAI9266093.1"/>
    </source>
</evidence>
<dbReference type="Proteomes" id="UP001177003">
    <property type="component" value="Chromosome 0"/>
</dbReference>
<organism evidence="2 3">
    <name type="scientific">Lactuca saligna</name>
    <name type="common">Willowleaf lettuce</name>
    <dbReference type="NCBI Taxonomy" id="75948"/>
    <lineage>
        <taxon>Eukaryota</taxon>
        <taxon>Viridiplantae</taxon>
        <taxon>Streptophyta</taxon>
        <taxon>Embryophyta</taxon>
        <taxon>Tracheophyta</taxon>
        <taxon>Spermatophyta</taxon>
        <taxon>Magnoliopsida</taxon>
        <taxon>eudicotyledons</taxon>
        <taxon>Gunneridae</taxon>
        <taxon>Pentapetalae</taxon>
        <taxon>asterids</taxon>
        <taxon>campanulids</taxon>
        <taxon>Asterales</taxon>
        <taxon>Asteraceae</taxon>
        <taxon>Cichorioideae</taxon>
        <taxon>Cichorieae</taxon>
        <taxon>Lactucinae</taxon>
        <taxon>Lactuca</taxon>
    </lineage>
</organism>
<dbReference type="AlphaFoldDB" id="A0AA35VC00"/>